<gene>
    <name evidence="4" type="ORF">COV95_02045</name>
</gene>
<evidence type="ECO:0000256" key="1">
    <source>
        <dbReference type="ARBA" id="ARBA00022432"/>
    </source>
</evidence>
<dbReference type="AlphaFoldDB" id="A0A2H0K8B7"/>
<organism evidence="4 5">
    <name type="scientific">Candidatus Zambryskibacteria bacterium CG11_big_fil_rev_8_21_14_0_20_40_24</name>
    <dbReference type="NCBI Taxonomy" id="1975116"/>
    <lineage>
        <taxon>Bacteria</taxon>
        <taxon>Candidatus Zambryskiibacteriota</taxon>
    </lineage>
</organism>
<dbReference type="Proteomes" id="UP000229834">
    <property type="component" value="Unassembled WGS sequence"/>
</dbReference>
<dbReference type="InterPro" id="IPR001672">
    <property type="entry name" value="G6P_Isomerase"/>
</dbReference>
<dbReference type="GO" id="GO:0005829">
    <property type="term" value="C:cytosol"/>
    <property type="evidence" value="ECO:0007669"/>
    <property type="project" value="TreeGrafter"/>
</dbReference>
<protein>
    <submittedName>
        <fullName evidence="4">Uncharacterized protein</fullName>
    </submittedName>
</protein>
<dbReference type="EMBL" id="PCVC01000059">
    <property type="protein sequence ID" value="PIQ66823.1"/>
    <property type="molecule type" value="Genomic_DNA"/>
</dbReference>
<dbReference type="InterPro" id="IPR046348">
    <property type="entry name" value="SIS_dom_sf"/>
</dbReference>
<keyword evidence="3" id="KW-0413">Isomerase</keyword>
<comment type="caution">
    <text evidence="4">The sequence shown here is derived from an EMBL/GenBank/DDBJ whole genome shotgun (WGS) entry which is preliminary data.</text>
</comment>
<accession>A0A2H0K8B7</accession>
<evidence type="ECO:0000256" key="3">
    <source>
        <dbReference type="ARBA" id="ARBA00023235"/>
    </source>
</evidence>
<dbReference type="GO" id="GO:0004347">
    <property type="term" value="F:glucose-6-phosphate isomerase activity"/>
    <property type="evidence" value="ECO:0007669"/>
    <property type="project" value="InterPro"/>
</dbReference>
<dbReference type="GO" id="GO:0051156">
    <property type="term" value="P:glucose 6-phosphate metabolic process"/>
    <property type="evidence" value="ECO:0007669"/>
    <property type="project" value="TreeGrafter"/>
</dbReference>
<dbReference type="SUPFAM" id="SSF53697">
    <property type="entry name" value="SIS domain"/>
    <property type="match status" value="1"/>
</dbReference>
<dbReference type="PANTHER" id="PTHR11469">
    <property type="entry name" value="GLUCOSE-6-PHOSPHATE ISOMERASE"/>
    <property type="match status" value="1"/>
</dbReference>
<dbReference type="PANTHER" id="PTHR11469:SF1">
    <property type="entry name" value="GLUCOSE-6-PHOSPHATE ISOMERASE"/>
    <property type="match status" value="1"/>
</dbReference>
<dbReference type="CDD" id="cd05016">
    <property type="entry name" value="SIS_PGI_2"/>
    <property type="match status" value="1"/>
</dbReference>
<keyword evidence="1" id="KW-0312">Gluconeogenesis</keyword>
<feature type="non-terminal residue" evidence="4">
    <location>
        <position position="1"/>
    </location>
</feature>
<dbReference type="InterPro" id="IPR035482">
    <property type="entry name" value="SIS_PGI_2"/>
</dbReference>
<dbReference type="PROSITE" id="PS51463">
    <property type="entry name" value="P_GLUCOSE_ISOMERASE_3"/>
    <property type="match status" value="1"/>
</dbReference>
<dbReference type="GO" id="GO:0006094">
    <property type="term" value="P:gluconeogenesis"/>
    <property type="evidence" value="ECO:0007669"/>
    <property type="project" value="UniProtKB-KW"/>
</dbReference>
<dbReference type="Gene3D" id="3.40.50.10490">
    <property type="entry name" value="Glucose-6-phosphate isomerase like protein, domain 1"/>
    <property type="match status" value="1"/>
</dbReference>
<dbReference type="GO" id="GO:0006096">
    <property type="term" value="P:glycolytic process"/>
    <property type="evidence" value="ECO:0007669"/>
    <property type="project" value="UniProtKB-KW"/>
</dbReference>
<reference evidence="4 5" key="1">
    <citation type="submission" date="2017-09" db="EMBL/GenBank/DDBJ databases">
        <title>Depth-based differentiation of microbial function through sediment-hosted aquifers and enrichment of novel symbionts in the deep terrestrial subsurface.</title>
        <authorList>
            <person name="Probst A.J."/>
            <person name="Ladd B."/>
            <person name="Jarett J.K."/>
            <person name="Geller-Mcgrath D.E."/>
            <person name="Sieber C.M."/>
            <person name="Emerson J.B."/>
            <person name="Anantharaman K."/>
            <person name="Thomas B.C."/>
            <person name="Malmstrom R."/>
            <person name="Stieglmeier M."/>
            <person name="Klingl A."/>
            <person name="Woyke T."/>
            <person name="Ryan C.M."/>
            <person name="Banfield J.F."/>
        </authorList>
    </citation>
    <scope>NUCLEOTIDE SEQUENCE [LARGE SCALE GENOMIC DNA]</scope>
    <source>
        <strain evidence="4">CG11_big_fil_rev_8_21_14_0_20_40_24</strain>
    </source>
</reference>
<name>A0A2H0K8B7_9BACT</name>
<proteinExistence type="predicted"/>
<dbReference type="GO" id="GO:0048029">
    <property type="term" value="F:monosaccharide binding"/>
    <property type="evidence" value="ECO:0007669"/>
    <property type="project" value="TreeGrafter"/>
</dbReference>
<keyword evidence="2" id="KW-0324">Glycolysis</keyword>
<evidence type="ECO:0000313" key="5">
    <source>
        <dbReference type="Proteomes" id="UP000229834"/>
    </source>
</evidence>
<dbReference type="Pfam" id="PF00342">
    <property type="entry name" value="PGI"/>
    <property type="match status" value="1"/>
</dbReference>
<evidence type="ECO:0000256" key="2">
    <source>
        <dbReference type="ARBA" id="ARBA00023152"/>
    </source>
</evidence>
<evidence type="ECO:0000313" key="4">
    <source>
        <dbReference type="EMBL" id="PIQ66823.1"/>
    </source>
</evidence>
<dbReference type="GO" id="GO:0097367">
    <property type="term" value="F:carbohydrate derivative binding"/>
    <property type="evidence" value="ECO:0007669"/>
    <property type="project" value="InterPro"/>
</dbReference>
<sequence>ESLGKEEKNSGQKIANGFTPTVSVGTTDLHSMLQLYLAGPKETFTQFVFVNENNKTALHNSKILGKLDDNFVGKTPDEISRVIFESVKKSYTDKNLPFAEITFEKLKEREIGAYMAFKMVETVMLGALWNIDVFNQPNVEEYKERARKILEK</sequence>